<name>A0A1Q9F0F9_SYMMI</name>
<proteinExistence type="inferred from homology"/>
<dbReference type="GO" id="GO:0050660">
    <property type="term" value="F:flavin adenine dinucleotide binding"/>
    <property type="evidence" value="ECO:0007669"/>
    <property type="project" value="InterPro"/>
</dbReference>
<feature type="transmembrane region" description="Helical" evidence="6">
    <location>
        <begin position="959"/>
        <end position="982"/>
    </location>
</feature>
<keyword evidence="6" id="KW-0472">Membrane</keyword>
<dbReference type="Proteomes" id="UP000186817">
    <property type="component" value="Unassembled WGS sequence"/>
</dbReference>
<keyword evidence="2" id="KW-0285">Flavoprotein</keyword>
<keyword evidence="3" id="KW-0274">FAD</keyword>
<dbReference type="Gene3D" id="3.50.50.60">
    <property type="entry name" value="FAD/NAD(P)-binding domain"/>
    <property type="match status" value="1"/>
</dbReference>
<keyword evidence="4" id="KW-0521">NADP</keyword>
<keyword evidence="6" id="KW-1133">Transmembrane helix</keyword>
<dbReference type="InterPro" id="IPR000960">
    <property type="entry name" value="Flavin_mOase"/>
</dbReference>
<evidence type="ECO:0000256" key="4">
    <source>
        <dbReference type="ARBA" id="ARBA00022857"/>
    </source>
</evidence>
<keyword evidence="6" id="KW-0812">Transmembrane</keyword>
<evidence type="ECO:0000256" key="6">
    <source>
        <dbReference type="SAM" id="Phobius"/>
    </source>
</evidence>
<dbReference type="PANTHER" id="PTHR23023">
    <property type="entry name" value="DIMETHYLANILINE MONOOXYGENASE"/>
    <property type="match status" value="1"/>
</dbReference>
<accession>A0A1Q9F0F9</accession>
<dbReference type="PRINTS" id="PR00370">
    <property type="entry name" value="FMOXYGENASE"/>
</dbReference>
<evidence type="ECO:0000256" key="5">
    <source>
        <dbReference type="ARBA" id="ARBA00023002"/>
    </source>
</evidence>
<dbReference type="SUPFAM" id="SSF51905">
    <property type="entry name" value="FAD/NAD(P)-binding domain"/>
    <property type="match status" value="1"/>
</dbReference>
<comment type="similarity">
    <text evidence="1">Belongs to the FMO family.</text>
</comment>
<dbReference type="InterPro" id="IPR020946">
    <property type="entry name" value="Flavin_mOase-like"/>
</dbReference>
<dbReference type="InterPro" id="IPR036188">
    <property type="entry name" value="FAD/NAD-bd_sf"/>
</dbReference>
<dbReference type="InterPro" id="IPR050346">
    <property type="entry name" value="FMO-like"/>
</dbReference>
<dbReference type="GO" id="GO:0050661">
    <property type="term" value="F:NADP binding"/>
    <property type="evidence" value="ECO:0007669"/>
    <property type="project" value="InterPro"/>
</dbReference>
<dbReference type="AlphaFoldDB" id="A0A1Q9F0F9"/>
<evidence type="ECO:0000313" key="7">
    <source>
        <dbReference type="EMBL" id="OLQ13117.1"/>
    </source>
</evidence>
<sequence length="1003" mass="111633">MSQARSIDLQSLDRGLKACLSAANVQESWATSFINHFKLETLDDFIYMIDRVKWQEEIKALLDEVPPLKDSRLILARFRGAFESGLKAIEMSQSPAAKVDDYDDPLPEQQQAQLQRDWQQAYGIAIEPHLEPADSLRARIFREFRRKSLTVLEIKKIKSVLSSTSPASQEQVTLQGSVTLHFAKETLQSINTIIDYYFGLRVLANAWAMAGNYLVTDPDSVERRMIKLDDALNYADGCLRDTVQFGGGSLAWLQKNDTLTRGLMASKVHRGWSAGSKAQTVATPNKDDRKRKVTEIDIPPPKVSRSQEAVRHGFLLEKVDAVGASALYDYVRGSSFATPGFRYPSDFHQFEWPAGPEQDWQLGSDRKLVTRVLDLTVELDTARILHTRLFTAYRFDDVVAALEAGLERLGHAAAAAQELARQNDIWYPRVRGDRWHVRLENGEEKALRPSNLAVLAEQEPLLQLMRRNFEDSAIEKRLVLCADTDDVQKAAAALADRQLANTSACIKLVEAGQQVSLDLPDLAVYQKRLVWASGWLTSGPSGELRRGLGASALLTGLQLRDRGGSFHAFLSNEAVAPVARELRAQLRRVKAKVDPSLEALAVRTPCGRAASEVLVPPDWLLPRLHGKLVMRSLDKPRVSIVEASSAIGGTFENKRYKDGRMVSSKYLTCFSDFRSPDAEMQHMSLADYVAYLRDYAVHFGILDRIRFNVKVLEVAKTKKPGTEATYSVKLGDFIWKTHDLMRVQGTSSNAWDAVAVCSGLHNVPRVPDFPGSEYKEPDIFKGRKVLIIGTGETAFDLGYAAAARATTGATAVTMSTRAPSADKVDEAFFMYNMTWDEGRKHIVNKSATDTEYSDIGLDIDLVEAPVALNPSMQGSVARFDEESVHFETAQGPRRVEEARPWVVRGEGEGDDPLPSEHFILDPAEPRMAYIGCLASTMARVQEASAIGLQRCIWRSCDGYAMVTMTIMVTMMVVIMVTVTMMVMMMTGILTMMPADLHSEKVVE</sequence>
<evidence type="ECO:0000256" key="2">
    <source>
        <dbReference type="ARBA" id="ARBA00022630"/>
    </source>
</evidence>
<keyword evidence="7" id="KW-0503">Monooxygenase</keyword>
<gene>
    <name evidence="7" type="primary">FMO2</name>
    <name evidence="7" type="ORF">AK812_SmicGene2961</name>
</gene>
<reference evidence="7 8" key="1">
    <citation type="submission" date="2016-02" db="EMBL/GenBank/DDBJ databases">
        <title>Genome analysis of coral dinoflagellate symbionts highlights evolutionary adaptations to a symbiotic lifestyle.</title>
        <authorList>
            <person name="Aranda M."/>
            <person name="Li Y."/>
            <person name="Liew Y.J."/>
            <person name="Baumgarten S."/>
            <person name="Simakov O."/>
            <person name="Wilson M."/>
            <person name="Piel J."/>
            <person name="Ashoor H."/>
            <person name="Bougouffa S."/>
            <person name="Bajic V.B."/>
            <person name="Ryu T."/>
            <person name="Ravasi T."/>
            <person name="Bayer T."/>
            <person name="Micklem G."/>
            <person name="Kim H."/>
            <person name="Bhak J."/>
            <person name="Lajeunesse T.C."/>
            <person name="Voolstra C.R."/>
        </authorList>
    </citation>
    <scope>NUCLEOTIDE SEQUENCE [LARGE SCALE GENOMIC DNA]</scope>
    <source>
        <strain evidence="7 8">CCMP2467</strain>
    </source>
</reference>
<comment type="caution">
    <text evidence="7">The sequence shown here is derived from an EMBL/GenBank/DDBJ whole genome shotgun (WGS) entry which is preliminary data.</text>
</comment>
<protein>
    <submittedName>
        <fullName evidence="7">Dimethylaniline monooxygenase [N-oxide-forming] 2</fullName>
    </submittedName>
</protein>
<organism evidence="7 8">
    <name type="scientific">Symbiodinium microadriaticum</name>
    <name type="common">Dinoflagellate</name>
    <name type="synonym">Zooxanthella microadriatica</name>
    <dbReference type="NCBI Taxonomy" id="2951"/>
    <lineage>
        <taxon>Eukaryota</taxon>
        <taxon>Sar</taxon>
        <taxon>Alveolata</taxon>
        <taxon>Dinophyceae</taxon>
        <taxon>Suessiales</taxon>
        <taxon>Symbiodiniaceae</taxon>
        <taxon>Symbiodinium</taxon>
    </lineage>
</organism>
<evidence type="ECO:0000256" key="1">
    <source>
        <dbReference type="ARBA" id="ARBA00009183"/>
    </source>
</evidence>
<keyword evidence="8" id="KW-1185">Reference proteome</keyword>
<dbReference type="EMBL" id="LSRX01000033">
    <property type="protein sequence ID" value="OLQ13117.1"/>
    <property type="molecule type" value="Genomic_DNA"/>
</dbReference>
<keyword evidence="5" id="KW-0560">Oxidoreductase</keyword>
<evidence type="ECO:0000256" key="3">
    <source>
        <dbReference type="ARBA" id="ARBA00022827"/>
    </source>
</evidence>
<dbReference type="Pfam" id="PF00743">
    <property type="entry name" value="FMO-like"/>
    <property type="match status" value="1"/>
</dbReference>
<evidence type="ECO:0000313" key="8">
    <source>
        <dbReference type="Proteomes" id="UP000186817"/>
    </source>
</evidence>
<dbReference type="OrthoDB" id="416670at2759"/>
<dbReference type="GO" id="GO:0004499">
    <property type="term" value="F:N,N-dimethylaniline monooxygenase activity"/>
    <property type="evidence" value="ECO:0007669"/>
    <property type="project" value="InterPro"/>
</dbReference>